<protein>
    <recommendedName>
        <fullName evidence="8">Thymidylate kinase</fullName>
        <ecNumber evidence="8">2.7.4.9</ecNumber>
    </recommendedName>
    <alternativeName>
        <fullName evidence="8">dTMP kinase</fullName>
    </alternativeName>
</protein>
<dbReference type="Gene3D" id="3.40.50.300">
    <property type="entry name" value="P-loop containing nucleotide triphosphate hydrolases"/>
    <property type="match status" value="1"/>
</dbReference>
<dbReference type="GO" id="GO:0005524">
    <property type="term" value="F:ATP binding"/>
    <property type="evidence" value="ECO:0007669"/>
    <property type="project" value="UniProtKB-UniRule"/>
</dbReference>
<dbReference type="HAMAP" id="MF_00165">
    <property type="entry name" value="Thymidylate_kinase"/>
    <property type="match status" value="1"/>
</dbReference>
<evidence type="ECO:0000256" key="7">
    <source>
        <dbReference type="ARBA" id="ARBA00048743"/>
    </source>
</evidence>
<dbReference type="GO" id="GO:0006227">
    <property type="term" value="P:dUDP biosynthetic process"/>
    <property type="evidence" value="ECO:0007669"/>
    <property type="project" value="TreeGrafter"/>
</dbReference>
<comment type="similarity">
    <text evidence="1 8">Belongs to the thymidylate kinase family.</text>
</comment>
<dbReference type="GO" id="GO:0004798">
    <property type="term" value="F:dTMP kinase activity"/>
    <property type="evidence" value="ECO:0007669"/>
    <property type="project" value="UniProtKB-UniRule"/>
</dbReference>
<sequence>MEQKIKAGRLIIFEGGEKVGKSTQIERLAGYLLGRGHKIVTTKEPGGGMHDIRKQIMRLDPNHPDLAYEELKLFVQDRTIHWNNLILPELNAGKVVLCDRWKYSTKAYQGHARGMDMKVIDASGNHAVDGKEADLVFLLDLPADAYLKRISKDNETEVTRFEGEKIAFHEKVRRGFLVQANEDPERWVVLDATQNKEKLALAIQKAVKEKLGL</sequence>
<dbReference type="Pfam" id="PF02223">
    <property type="entry name" value="Thymidylate_kin"/>
    <property type="match status" value="1"/>
</dbReference>
<dbReference type="EC" id="2.7.4.9" evidence="8"/>
<comment type="caution">
    <text evidence="8">Lacks conserved residue(s) required for the propagation of feature annotation.</text>
</comment>
<dbReference type="EMBL" id="MFID01000028">
    <property type="protein sequence ID" value="OGF80806.1"/>
    <property type="molecule type" value="Genomic_DNA"/>
</dbReference>
<name>A0A1F5WYS3_9BACT</name>
<dbReference type="NCBIfam" id="TIGR00041">
    <property type="entry name" value="DTMP_kinase"/>
    <property type="match status" value="1"/>
</dbReference>
<feature type="domain" description="Thymidylate kinase-like" evidence="9">
    <location>
        <begin position="13"/>
        <end position="199"/>
    </location>
</feature>
<keyword evidence="6 8" id="KW-0067">ATP-binding</keyword>
<dbReference type="AlphaFoldDB" id="A0A1F5WYS3"/>
<reference evidence="10 11" key="1">
    <citation type="journal article" date="2016" name="Nat. Commun.">
        <title>Thousands of microbial genomes shed light on interconnected biogeochemical processes in an aquifer system.</title>
        <authorList>
            <person name="Anantharaman K."/>
            <person name="Brown C.T."/>
            <person name="Hug L.A."/>
            <person name="Sharon I."/>
            <person name="Castelle C.J."/>
            <person name="Probst A.J."/>
            <person name="Thomas B.C."/>
            <person name="Singh A."/>
            <person name="Wilkins M.J."/>
            <person name="Karaoz U."/>
            <person name="Brodie E.L."/>
            <person name="Williams K.H."/>
            <person name="Hubbard S.S."/>
            <person name="Banfield J.F."/>
        </authorList>
    </citation>
    <scope>NUCLEOTIDE SEQUENCE [LARGE SCALE GENOMIC DNA]</scope>
</reference>
<dbReference type="PANTHER" id="PTHR10344:SF4">
    <property type="entry name" value="UMP-CMP KINASE 2, MITOCHONDRIAL"/>
    <property type="match status" value="1"/>
</dbReference>
<dbReference type="PANTHER" id="PTHR10344">
    <property type="entry name" value="THYMIDYLATE KINASE"/>
    <property type="match status" value="1"/>
</dbReference>
<dbReference type="STRING" id="1798351.A2930_01600"/>
<gene>
    <name evidence="8" type="primary">tmk</name>
    <name evidence="10" type="ORF">A2930_01600</name>
</gene>
<keyword evidence="5 8" id="KW-0418">Kinase</keyword>
<dbReference type="InterPro" id="IPR018094">
    <property type="entry name" value="Thymidylate_kinase"/>
</dbReference>
<accession>A0A1F5WYS3</accession>
<evidence type="ECO:0000256" key="6">
    <source>
        <dbReference type="ARBA" id="ARBA00022840"/>
    </source>
</evidence>
<dbReference type="SUPFAM" id="SSF52540">
    <property type="entry name" value="P-loop containing nucleoside triphosphate hydrolases"/>
    <property type="match status" value="1"/>
</dbReference>
<comment type="catalytic activity">
    <reaction evidence="7 8">
        <text>dTMP + ATP = dTDP + ADP</text>
        <dbReference type="Rhea" id="RHEA:13517"/>
        <dbReference type="ChEBI" id="CHEBI:30616"/>
        <dbReference type="ChEBI" id="CHEBI:58369"/>
        <dbReference type="ChEBI" id="CHEBI:63528"/>
        <dbReference type="ChEBI" id="CHEBI:456216"/>
        <dbReference type="EC" id="2.7.4.9"/>
    </reaction>
</comment>
<keyword evidence="3 8" id="KW-0545">Nucleotide biosynthesis</keyword>
<keyword evidence="4 8" id="KW-0547">Nucleotide-binding</keyword>
<evidence type="ECO:0000256" key="8">
    <source>
        <dbReference type="HAMAP-Rule" id="MF_00165"/>
    </source>
</evidence>
<evidence type="ECO:0000313" key="11">
    <source>
        <dbReference type="Proteomes" id="UP000178114"/>
    </source>
</evidence>
<proteinExistence type="inferred from homology"/>
<evidence type="ECO:0000256" key="5">
    <source>
        <dbReference type="ARBA" id="ARBA00022777"/>
    </source>
</evidence>
<comment type="caution">
    <text evidence="10">The sequence shown here is derived from an EMBL/GenBank/DDBJ whole genome shotgun (WGS) entry which is preliminary data.</text>
</comment>
<dbReference type="InterPro" id="IPR039430">
    <property type="entry name" value="Thymidylate_kin-like_dom"/>
</dbReference>
<keyword evidence="2 8" id="KW-0808">Transferase</keyword>
<evidence type="ECO:0000256" key="2">
    <source>
        <dbReference type="ARBA" id="ARBA00022679"/>
    </source>
</evidence>
<dbReference type="GO" id="GO:0006233">
    <property type="term" value="P:dTDP biosynthetic process"/>
    <property type="evidence" value="ECO:0007669"/>
    <property type="project" value="InterPro"/>
</dbReference>
<evidence type="ECO:0000313" key="10">
    <source>
        <dbReference type="EMBL" id="OGF80806.1"/>
    </source>
</evidence>
<evidence type="ECO:0000259" key="9">
    <source>
        <dbReference type="Pfam" id="PF02223"/>
    </source>
</evidence>
<dbReference type="InterPro" id="IPR027417">
    <property type="entry name" value="P-loop_NTPase"/>
</dbReference>
<comment type="function">
    <text evidence="8">Phosphorylation of dTMP to form dTDP in both de novo and salvage pathways of dTTP synthesis.</text>
</comment>
<evidence type="ECO:0000256" key="3">
    <source>
        <dbReference type="ARBA" id="ARBA00022727"/>
    </source>
</evidence>
<dbReference type="GO" id="GO:0006235">
    <property type="term" value="P:dTTP biosynthetic process"/>
    <property type="evidence" value="ECO:0007669"/>
    <property type="project" value="UniProtKB-UniRule"/>
</dbReference>
<dbReference type="Proteomes" id="UP000178114">
    <property type="component" value="Unassembled WGS sequence"/>
</dbReference>
<evidence type="ECO:0000256" key="4">
    <source>
        <dbReference type="ARBA" id="ARBA00022741"/>
    </source>
</evidence>
<organism evidence="10 11">
    <name type="scientific">Candidatus Giovannonibacteria bacterium RIFCSPLOWO2_01_FULL_45_34</name>
    <dbReference type="NCBI Taxonomy" id="1798351"/>
    <lineage>
        <taxon>Bacteria</taxon>
        <taxon>Candidatus Giovannoniibacteriota</taxon>
    </lineage>
</organism>
<evidence type="ECO:0000256" key="1">
    <source>
        <dbReference type="ARBA" id="ARBA00009776"/>
    </source>
</evidence>
<dbReference type="CDD" id="cd01672">
    <property type="entry name" value="TMPK"/>
    <property type="match status" value="1"/>
</dbReference>
<dbReference type="GO" id="GO:0005829">
    <property type="term" value="C:cytosol"/>
    <property type="evidence" value="ECO:0007669"/>
    <property type="project" value="TreeGrafter"/>
</dbReference>